<proteinExistence type="predicted"/>
<evidence type="ECO:0000313" key="1">
    <source>
        <dbReference type="EMBL" id="KAK2154407.1"/>
    </source>
</evidence>
<gene>
    <name evidence="1" type="ORF">LSH36_269g05020</name>
</gene>
<accession>A0AAD9JK11</accession>
<name>A0AAD9JK11_9ANNE</name>
<feature type="non-terminal residue" evidence="1">
    <location>
        <position position="1"/>
    </location>
</feature>
<organism evidence="1 2">
    <name type="scientific">Paralvinella palmiformis</name>
    <dbReference type="NCBI Taxonomy" id="53620"/>
    <lineage>
        <taxon>Eukaryota</taxon>
        <taxon>Metazoa</taxon>
        <taxon>Spiralia</taxon>
        <taxon>Lophotrochozoa</taxon>
        <taxon>Annelida</taxon>
        <taxon>Polychaeta</taxon>
        <taxon>Sedentaria</taxon>
        <taxon>Canalipalpata</taxon>
        <taxon>Terebellida</taxon>
        <taxon>Terebelliformia</taxon>
        <taxon>Alvinellidae</taxon>
        <taxon>Paralvinella</taxon>
    </lineage>
</organism>
<protein>
    <submittedName>
        <fullName evidence="1">Uncharacterized protein</fullName>
    </submittedName>
</protein>
<keyword evidence="2" id="KW-1185">Reference proteome</keyword>
<dbReference type="AlphaFoldDB" id="A0AAD9JK11"/>
<evidence type="ECO:0000313" key="2">
    <source>
        <dbReference type="Proteomes" id="UP001208570"/>
    </source>
</evidence>
<dbReference type="EMBL" id="JAODUP010000269">
    <property type="protein sequence ID" value="KAK2154407.1"/>
    <property type="molecule type" value="Genomic_DNA"/>
</dbReference>
<reference evidence="1" key="1">
    <citation type="journal article" date="2023" name="Mol. Biol. Evol.">
        <title>Third-Generation Sequencing Reveals the Adaptive Role of the Epigenome in Three Deep-Sea Polychaetes.</title>
        <authorList>
            <person name="Perez M."/>
            <person name="Aroh O."/>
            <person name="Sun Y."/>
            <person name="Lan Y."/>
            <person name="Juniper S.K."/>
            <person name="Young C.R."/>
            <person name="Angers B."/>
            <person name="Qian P.Y."/>
        </authorList>
    </citation>
    <scope>NUCLEOTIDE SEQUENCE</scope>
    <source>
        <strain evidence="1">P08H-3</strain>
    </source>
</reference>
<comment type="caution">
    <text evidence="1">The sequence shown here is derived from an EMBL/GenBank/DDBJ whole genome shotgun (WGS) entry which is preliminary data.</text>
</comment>
<dbReference type="Proteomes" id="UP001208570">
    <property type="component" value="Unassembled WGS sequence"/>
</dbReference>
<sequence>KTSHISLNATDTHQRSDFLSELHVGRYCVVIYDQIPYPSEILKVDEGEVGVSCMKSLGRKYIAGLALKRISTGTLMVL</sequence>